<dbReference type="GO" id="GO:0004161">
    <property type="term" value="F:dimethylallyltranstransferase activity"/>
    <property type="evidence" value="ECO:0007669"/>
    <property type="project" value="TreeGrafter"/>
</dbReference>
<keyword evidence="3" id="KW-0808">Transferase</keyword>
<proteinExistence type="inferred from homology"/>
<dbReference type="EMBL" id="JARYMX010000002">
    <property type="protein sequence ID" value="KAJ9562731.1"/>
    <property type="molecule type" value="Genomic_DNA"/>
</dbReference>
<keyword evidence="6" id="KW-0414">Isoprene biosynthesis</keyword>
<dbReference type="SFLD" id="SFLDS00005">
    <property type="entry name" value="Isoprenoid_Synthase_Type_I"/>
    <property type="match status" value="1"/>
</dbReference>
<evidence type="ECO:0000256" key="4">
    <source>
        <dbReference type="ARBA" id="ARBA00022723"/>
    </source>
</evidence>
<dbReference type="Pfam" id="PF00348">
    <property type="entry name" value="polyprenyl_synt"/>
    <property type="match status" value="3"/>
</dbReference>
<dbReference type="GO" id="GO:0045337">
    <property type="term" value="P:farnesyl diphosphate biosynthetic process"/>
    <property type="evidence" value="ECO:0007669"/>
    <property type="project" value="TreeGrafter"/>
</dbReference>
<accession>A0AA38WTJ4</accession>
<dbReference type="CDD" id="cd00685">
    <property type="entry name" value="Trans_IPPS_HT"/>
    <property type="match status" value="1"/>
</dbReference>
<sequence length="657" mass="75973">MSSDLKSRFLQVYDSLKSELIHDPAFEFDDDSRQWVERMLDYNVPGGKLNRGLSVVDSYKLLKGDELTDDEVFLACALGWCVEWNPIRLLSKIACEERKGVPTYIARQRYPRWDILALIPCENIWNPIRLLTTSGYSPKRALEGRYGVPTYNKEAKMSWMLQAYFLVLDDIMDESHTRRGQPCWFRLPKVGMIAVNDGVVLRNHVPRILKKHFRGKPYYADLLDLFNEVEFQTASGQMIDLITTLVGEKDLSKYSLSIHRRIVQYKTAYYSFYLPVACALLMFGENLDDHVQVKDVLVEMGTYFQVQDDYLDCFGAPEVIGKIGTDIEDFKCSWLVVKALELANEEQRNFYTYCSRLNPTDEVQENGKHEKNDKHFGNHLSRRNAHENYGRKDPTSVAKVKELYNTLNLQVAADGVFEDYENKSHEKLIKSIESHPSKAGVFEDYKNKSHEKLIKSIESHPSKAALLAWPQDAHEGIRTWGEWDTIHIPHRPYHYATSLVVENLDDHVQVKDVLVEMGTYFQVQDDYLDCFGAPEVIGKIGADIEDFKCSWLVVKALELANEEQKKFLHSEYATWRALYPNVRNQENYGRKDPTSVAKVKELYNTLNLQGVFEDYENKSHEKLIKSIESHPSKAVQAVLKSFLGKIYKRQKFPRAKV</sequence>
<dbReference type="InterPro" id="IPR008949">
    <property type="entry name" value="Isoprenoid_synthase_dom_sf"/>
</dbReference>
<evidence type="ECO:0008006" key="10">
    <source>
        <dbReference type="Google" id="ProtNLM"/>
    </source>
</evidence>
<dbReference type="InterPro" id="IPR033749">
    <property type="entry name" value="Polyprenyl_synt_CS"/>
</dbReference>
<dbReference type="GO" id="GO:0004337">
    <property type="term" value="F:(2E,6E)-farnesyl diphosphate synthase activity"/>
    <property type="evidence" value="ECO:0007669"/>
    <property type="project" value="TreeGrafter"/>
</dbReference>
<evidence type="ECO:0000256" key="2">
    <source>
        <dbReference type="ARBA" id="ARBA00006706"/>
    </source>
</evidence>
<evidence type="ECO:0000313" key="8">
    <source>
        <dbReference type="EMBL" id="KAJ9562731.1"/>
    </source>
</evidence>
<organism evidence="8 9">
    <name type="scientific">Centaurea solstitialis</name>
    <name type="common">yellow star-thistle</name>
    <dbReference type="NCBI Taxonomy" id="347529"/>
    <lineage>
        <taxon>Eukaryota</taxon>
        <taxon>Viridiplantae</taxon>
        <taxon>Streptophyta</taxon>
        <taxon>Embryophyta</taxon>
        <taxon>Tracheophyta</taxon>
        <taxon>Spermatophyta</taxon>
        <taxon>Magnoliopsida</taxon>
        <taxon>eudicotyledons</taxon>
        <taxon>Gunneridae</taxon>
        <taxon>Pentapetalae</taxon>
        <taxon>asterids</taxon>
        <taxon>campanulids</taxon>
        <taxon>Asterales</taxon>
        <taxon>Asteraceae</taxon>
        <taxon>Carduoideae</taxon>
        <taxon>Cardueae</taxon>
        <taxon>Centaureinae</taxon>
        <taxon>Centaurea</taxon>
    </lineage>
</organism>
<comment type="cofactor">
    <cofactor evidence="1">
        <name>Mg(2+)</name>
        <dbReference type="ChEBI" id="CHEBI:18420"/>
    </cofactor>
</comment>
<dbReference type="PANTHER" id="PTHR11525:SF0">
    <property type="entry name" value="FARNESYL PYROPHOSPHATE SYNTHASE"/>
    <property type="match status" value="1"/>
</dbReference>
<evidence type="ECO:0000256" key="3">
    <source>
        <dbReference type="ARBA" id="ARBA00022679"/>
    </source>
</evidence>
<evidence type="ECO:0000256" key="1">
    <source>
        <dbReference type="ARBA" id="ARBA00001946"/>
    </source>
</evidence>
<evidence type="ECO:0000256" key="7">
    <source>
        <dbReference type="SAM" id="MobiDB-lite"/>
    </source>
</evidence>
<dbReference type="SUPFAM" id="SSF48576">
    <property type="entry name" value="Terpenoid synthases"/>
    <property type="match status" value="3"/>
</dbReference>
<keyword evidence="5" id="KW-0460">Magnesium</keyword>
<reference evidence="8" key="1">
    <citation type="submission" date="2023-03" db="EMBL/GenBank/DDBJ databases">
        <title>Chromosome-scale reference genome and RAD-based genetic map of yellow starthistle (Centaurea solstitialis) reveal putative structural variation and QTLs associated with invader traits.</title>
        <authorList>
            <person name="Reatini B."/>
            <person name="Cang F.A."/>
            <person name="Jiang Q."/>
            <person name="Mckibben M.T.W."/>
            <person name="Barker M.S."/>
            <person name="Rieseberg L.H."/>
            <person name="Dlugosch K.M."/>
        </authorList>
    </citation>
    <scope>NUCLEOTIDE SEQUENCE</scope>
    <source>
        <strain evidence="8">CAN-66</strain>
        <tissue evidence="8">Leaf</tissue>
    </source>
</reference>
<comment type="caution">
    <text evidence="8">The sequence shown here is derived from an EMBL/GenBank/DDBJ whole genome shotgun (WGS) entry which is preliminary data.</text>
</comment>
<dbReference type="PANTHER" id="PTHR11525">
    <property type="entry name" value="FARNESYL-PYROPHOSPHATE SYNTHETASE"/>
    <property type="match status" value="1"/>
</dbReference>
<dbReference type="PROSITE" id="PS00723">
    <property type="entry name" value="POLYPRENYL_SYNTHASE_1"/>
    <property type="match status" value="1"/>
</dbReference>
<dbReference type="InterPro" id="IPR000092">
    <property type="entry name" value="Polyprenyl_synt"/>
</dbReference>
<keyword evidence="9" id="KW-1185">Reference proteome</keyword>
<dbReference type="AlphaFoldDB" id="A0AA38WTJ4"/>
<evidence type="ECO:0000256" key="6">
    <source>
        <dbReference type="ARBA" id="ARBA00023229"/>
    </source>
</evidence>
<dbReference type="GO" id="GO:0046872">
    <property type="term" value="F:metal ion binding"/>
    <property type="evidence" value="ECO:0007669"/>
    <property type="project" value="UniProtKB-KW"/>
</dbReference>
<dbReference type="GO" id="GO:0005737">
    <property type="term" value="C:cytoplasm"/>
    <property type="evidence" value="ECO:0007669"/>
    <property type="project" value="TreeGrafter"/>
</dbReference>
<feature type="compositionally biased region" description="Basic and acidic residues" evidence="7">
    <location>
        <begin position="365"/>
        <end position="376"/>
    </location>
</feature>
<comment type="similarity">
    <text evidence="2">Belongs to the FPP/GGPP synthase family.</text>
</comment>
<dbReference type="Gene3D" id="1.10.600.10">
    <property type="entry name" value="Farnesyl Diphosphate Synthase"/>
    <property type="match status" value="4"/>
</dbReference>
<gene>
    <name evidence="8" type="ORF">OSB04_007891</name>
</gene>
<evidence type="ECO:0000256" key="5">
    <source>
        <dbReference type="ARBA" id="ARBA00022842"/>
    </source>
</evidence>
<dbReference type="PROSITE" id="PS00444">
    <property type="entry name" value="POLYPRENYL_SYNTHASE_2"/>
    <property type="match status" value="2"/>
</dbReference>
<dbReference type="InterPro" id="IPR039702">
    <property type="entry name" value="FPS1-like"/>
</dbReference>
<keyword evidence="4" id="KW-0479">Metal-binding</keyword>
<feature type="region of interest" description="Disordered" evidence="7">
    <location>
        <begin position="363"/>
        <end position="393"/>
    </location>
</feature>
<feature type="compositionally biased region" description="Basic and acidic residues" evidence="7">
    <location>
        <begin position="384"/>
        <end position="393"/>
    </location>
</feature>
<name>A0AA38WTJ4_9ASTR</name>
<dbReference type="Proteomes" id="UP001172457">
    <property type="component" value="Chromosome 2"/>
</dbReference>
<evidence type="ECO:0000313" key="9">
    <source>
        <dbReference type="Proteomes" id="UP001172457"/>
    </source>
</evidence>
<protein>
    <recommendedName>
        <fullName evidence="10">Farnesyl pyrophosphate synthase</fullName>
    </recommendedName>
</protein>